<sequence length="100" mass="10387">MIPRGEKLVSGVDLKSGPFSQDSDTVGVRGAQLRQLAAAEKLRLPLRRSQARSASSAVAIASGSGVIPHFCAKLPSAQPCFSGSLPDTMGCPDYLLCGTQ</sequence>
<dbReference type="EMBL" id="JAHLVD010000004">
    <property type="protein sequence ID" value="KAG7850494.1"/>
    <property type="molecule type" value="Genomic_DNA"/>
</dbReference>
<evidence type="ECO:0000313" key="1">
    <source>
        <dbReference type="EMBL" id="KAG7850494.1"/>
    </source>
</evidence>
<proteinExistence type="predicted"/>
<reference evidence="1 2" key="1">
    <citation type="journal article" date="2021" name="G3 (Bethesda)">
        <title>Genomic diversity, chromosomal rearrangements, and interspecies hybridization in the ogataea polymorpha species complex.</title>
        <authorList>
            <person name="Hanson S.J."/>
            <person name="Cinneide E.O."/>
            <person name="Salzberg L.I."/>
            <person name="Wolfe K.H."/>
            <person name="McGowan J."/>
            <person name="Fitzpatrick D.A."/>
            <person name="Matlin K."/>
        </authorList>
    </citation>
    <scope>NUCLEOTIDE SEQUENCE [LARGE SCALE GENOMIC DNA]</scope>
    <source>
        <strain evidence="1">51-138</strain>
    </source>
</reference>
<accession>A0ABQ7RZY9</accession>
<gene>
    <name evidence="1" type="ORF">KL940_002054</name>
</gene>
<organism evidence="1 2">
    <name type="scientific">Pichia angusta</name>
    <name type="common">Yeast</name>
    <name type="synonym">Hansenula polymorpha</name>
    <dbReference type="NCBI Taxonomy" id="870730"/>
    <lineage>
        <taxon>Eukaryota</taxon>
        <taxon>Fungi</taxon>
        <taxon>Dikarya</taxon>
        <taxon>Ascomycota</taxon>
        <taxon>Saccharomycotina</taxon>
        <taxon>Pichiomycetes</taxon>
        <taxon>Pichiales</taxon>
        <taxon>Pichiaceae</taxon>
        <taxon>Ogataea</taxon>
    </lineage>
</organism>
<protein>
    <submittedName>
        <fullName evidence="1">Uncharacterized protein</fullName>
    </submittedName>
</protein>
<keyword evidence="2" id="KW-1185">Reference proteome</keyword>
<comment type="caution">
    <text evidence="1">The sequence shown here is derived from an EMBL/GenBank/DDBJ whole genome shotgun (WGS) entry which is preliminary data.</text>
</comment>
<evidence type="ECO:0000313" key="2">
    <source>
        <dbReference type="Proteomes" id="UP001197328"/>
    </source>
</evidence>
<dbReference type="Proteomes" id="UP001197328">
    <property type="component" value="Unassembled WGS sequence"/>
</dbReference>
<name>A0ABQ7RZY9_PICAN</name>